<name>A0ABD0LLU7_9CAEN</name>
<protein>
    <submittedName>
        <fullName evidence="2">Uncharacterized protein</fullName>
    </submittedName>
</protein>
<sequence length="121" mass="13960">LAFCTDETHHETPSRDAIKTVSEVEWRQQIEEGGWGGPSQKQETQTEKKSIHRVLAPFPPYAVSRGTWMLHEFGHLAESPTSEVQYRVSDTDPKCWENTRKVFINVALFLRAASFYRQLHS</sequence>
<dbReference type="EMBL" id="JACVVK020000037">
    <property type="protein sequence ID" value="KAK7500369.1"/>
    <property type="molecule type" value="Genomic_DNA"/>
</dbReference>
<gene>
    <name evidence="2" type="ORF">BaRGS_00008276</name>
</gene>
<evidence type="ECO:0000313" key="3">
    <source>
        <dbReference type="Proteomes" id="UP001519460"/>
    </source>
</evidence>
<organism evidence="2 3">
    <name type="scientific">Batillaria attramentaria</name>
    <dbReference type="NCBI Taxonomy" id="370345"/>
    <lineage>
        <taxon>Eukaryota</taxon>
        <taxon>Metazoa</taxon>
        <taxon>Spiralia</taxon>
        <taxon>Lophotrochozoa</taxon>
        <taxon>Mollusca</taxon>
        <taxon>Gastropoda</taxon>
        <taxon>Caenogastropoda</taxon>
        <taxon>Sorbeoconcha</taxon>
        <taxon>Cerithioidea</taxon>
        <taxon>Batillariidae</taxon>
        <taxon>Batillaria</taxon>
    </lineage>
</organism>
<accession>A0ABD0LLU7</accession>
<keyword evidence="3" id="KW-1185">Reference proteome</keyword>
<evidence type="ECO:0000313" key="2">
    <source>
        <dbReference type="EMBL" id="KAK7500369.1"/>
    </source>
</evidence>
<proteinExistence type="predicted"/>
<comment type="caution">
    <text evidence="2">The sequence shown here is derived from an EMBL/GenBank/DDBJ whole genome shotgun (WGS) entry which is preliminary data.</text>
</comment>
<reference evidence="2 3" key="1">
    <citation type="journal article" date="2023" name="Sci. Data">
        <title>Genome assembly of the Korean intertidal mud-creeper Batillaria attramentaria.</title>
        <authorList>
            <person name="Patra A.K."/>
            <person name="Ho P.T."/>
            <person name="Jun S."/>
            <person name="Lee S.J."/>
            <person name="Kim Y."/>
            <person name="Won Y.J."/>
        </authorList>
    </citation>
    <scope>NUCLEOTIDE SEQUENCE [LARGE SCALE GENOMIC DNA]</scope>
    <source>
        <strain evidence="2">Wonlab-2016</strain>
    </source>
</reference>
<dbReference type="Proteomes" id="UP001519460">
    <property type="component" value="Unassembled WGS sequence"/>
</dbReference>
<evidence type="ECO:0000256" key="1">
    <source>
        <dbReference type="SAM" id="MobiDB-lite"/>
    </source>
</evidence>
<dbReference type="AlphaFoldDB" id="A0ABD0LLU7"/>
<feature type="non-terminal residue" evidence="2">
    <location>
        <position position="1"/>
    </location>
</feature>
<feature type="region of interest" description="Disordered" evidence="1">
    <location>
        <begin position="30"/>
        <end position="51"/>
    </location>
</feature>